<keyword evidence="6" id="KW-0297">G-protein coupled receptor</keyword>
<dbReference type="InterPro" id="IPR050402">
    <property type="entry name" value="OR51/52/56-like"/>
</dbReference>
<comment type="subcellular location">
    <subcellularLocation>
        <location evidence="1">Membrane</location>
        <topology evidence="1">Multi-pass membrane protein</topology>
    </subcellularLocation>
</comment>
<evidence type="ECO:0000256" key="4">
    <source>
        <dbReference type="ARBA" id="ARBA00022725"/>
    </source>
</evidence>
<dbReference type="Pfam" id="PF13853">
    <property type="entry name" value="7tm_4"/>
    <property type="match status" value="1"/>
</dbReference>
<evidence type="ECO:0000256" key="1">
    <source>
        <dbReference type="ARBA" id="ARBA00004141"/>
    </source>
</evidence>
<keyword evidence="7" id="KW-0472">Membrane</keyword>
<dbReference type="GO" id="GO:0004930">
    <property type="term" value="F:G protein-coupled receptor activity"/>
    <property type="evidence" value="ECO:0007669"/>
    <property type="project" value="UniProtKB-KW"/>
</dbReference>
<evidence type="ECO:0000256" key="8">
    <source>
        <dbReference type="ARBA" id="ARBA00023170"/>
    </source>
</evidence>
<reference evidence="12 13" key="1">
    <citation type="submission" date="2016-06" db="EMBL/GenBank/DDBJ databases">
        <title>The Draft Genome Sequence and Annotation of the Desert Woodrat Neotoma lepida.</title>
        <authorList>
            <person name="Campbell M."/>
            <person name="Oakeson K.F."/>
            <person name="Yandell M."/>
            <person name="Halpert J.R."/>
            <person name="Dearing D."/>
        </authorList>
    </citation>
    <scope>NUCLEOTIDE SEQUENCE [LARGE SCALE GENOMIC DNA]</scope>
    <source>
        <strain evidence="12">417</strain>
        <tissue evidence="12">Liver</tissue>
    </source>
</reference>
<dbReference type="InterPro" id="IPR000725">
    <property type="entry name" value="Olfact_rcpt"/>
</dbReference>
<evidence type="ECO:0000256" key="3">
    <source>
        <dbReference type="ARBA" id="ARBA00022692"/>
    </source>
</evidence>
<dbReference type="Gene3D" id="1.20.1070.10">
    <property type="entry name" value="Rhodopsin 7-helix transmembrane proteins"/>
    <property type="match status" value="1"/>
</dbReference>
<sequence>MKAKAPLLLLMTRTLLTLPRKTSSAPNPHLSPPHLMFFIHNFTGMESAVLLAMAYDRYVAICNPLRYSTILTNKVVSMIGLGVL</sequence>
<evidence type="ECO:0000256" key="5">
    <source>
        <dbReference type="ARBA" id="ARBA00022989"/>
    </source>
</evidence>
<keyword evidence="10" id="KW-0732">Signal</keyword>
<keyword evidence="4" id="KW-0552">Olfaction</keyword>
<dbReference type="Proteomes" id="UP000092124">
    <property type="component" value="Unassembled WGS sequence"/>
</dbReference>
<keyword evidence="8" id="KW-0675">Receptor</keyword>
<dbReference type="OrthoDB" id="5967898at2759"/>
<organism evidence="12 13">
    <name type="scientific">Neotoma lepida</name>
    <name type="common">Desert woodrat</name>
    <dbReference type="NCBI Taxonomy" id="56216"/>
    <lineage>
        <taxon>Eukaryota</taxon>
        <taxon>Metazoa</taxon>
        <taxon>Chordata</taxon>
        <taxon>Craniata</taxon>
        <taxon>Vertebrata</taxon>
        <taxon>Euteleostomi</taxon>
        <taxon>Mammalia</taxon>
        <taxon>Eutheria</taxon>
        <taxon>Euarchontoglires</taxon>
        <taxon>Glires</taxon>
        <taxon>Rodentia</taxon>
        <taxon>Myomorpha</taxon>
        <taxon>Muroidea</taxon>
        <taxon>Cricetidae</taxon>
        <taxon>Neotominae</taxon>
        <taxon>Neotoma</taxon>
    </lineage>
</organism>
<keyword evidence="3" id="KW-0812">Transmembrane</keyword>
<evidence type="ECO:0000259" key="11">
    <source>
        <dbReference type="PROSITE" id="PS50262"/>
    </source>
</evidence>
<evidence type="ECO:0000256" key="2">
    <source>
        <dbReference type="ARBA" id="ARBA00022606"/>
    </source>
</evidence>
<dbReference type="AlphaFoldDB" id="A0A1A6GYZ2"/>
<feature type="chain" id="PRO_5008345966" description="G-protein coupled receptors family 1 profile domain-containing protein" evidence="10">
    <location>
        <begin position="25"/>
        <end position="84"/>
    </location>
</feature>
<keyword evidence="13" id="KW-1185">Reference proteome</keyword>
<evidence type="ECO:0000256" key="10">
    <source>
        <dbReference type="SAM" id="SignalP"/>
    </source>
</evidence>
<dbReference type="InterPro" id="IPR017452">
    <property type="entry name" value="GPCR_Rhodpsn_7TM"/>
</dbReference>
<evidence type="ECO:0000256" key="9">
    <source>
        <dbReference type="ARBA" id="ARBA00023224"/>
    </source>
</evidence>
<dbReference type="GO" id="GO:0005886">
    <property type="term" value="C:plasma membrane"/>
    <property type="evidence" value="ECO:0007669"/>
    <property type="project" value="TreeGrafter"/>
</dbReference>
<keyword evidence="9" id="KW-0807">Transducer</keyword>
<keyword evidence="2" id="KW-0716">Sensory transduction</keyword>
<gene>
    <name evidence="12" type="ORF">A6R68_13870</name>
</gene>
<accession>A0A1A6GYZ2</accession>
<evidence type="ECO:0000313" key="12">
    <source>
        <dbReference type="EMBL" id="OBS71553.1"/>
    </source>
</evidence>
<comment type="caution">
    <text evidence="12">The sequence shown here is derived from an EMBL/GenBank/DDBJ whole genome shotgun (WGS) entry which is preliminary data.</text>
</comment>
<keyword evidence="5" id="KW-1133">Transmembrane helix</keyword>
<protein>
    <recommendedName>
        <fullName evidence="11">G-protein coupled receptors family 1 profile domain-containing protein</fullName>
    </recommendedName>
</protein>
<dbReference type="GO" id="GO:0004984">
    <property type="term" value="F:olfactory receptor activity"/>
    <property type="evidence" value="ECO:0007669"/>
    <property type="project" value="InterPro"/>
</dbReference>
<dbReference type="PANTHER" id="PTHR26450">
    <property type="entry name" value="OLFACTORY RECEPTOR 56B1-RELATED"/>
    <property type="match status" value="1"/>
</dbReference>
<feature type="signal peptide" evidence="10">
    <location>
        <begin position="1"/>
        <end position="24"/>
    </location>
</feature>
<proteinExistence type="predicted"/>
<dbReference type="PROSITE" id="PS50262">
    <property type="entry name" value="G_PROTEIN_RECEP_F1_2"/>
    <property type="match status" value="1"/>
</dbReference>
<evidence type="ECO:0000256" key="7">
    <source>
        <dbReference type="ARBA" id="ARBA00023136"/>
    </source>
</evidence>
<feature type="non-terminal residue" evidence="12">
    <location>
        <position position="84"/>
    </location>
</feature>
<name>A0A1A6GYZ2_NEOLE</name>
<feature type="domain" description="G-protein coupled receptors family 1 profile" evidence="11">
    <location>
        <begin position="49"/>
        <end position="84"/>
    </location>
</feature>
<evidence type="ECO:0000313" key="13">
    <source>
        <dbReference type="Proteomes" id="UP000092124"/>
    </source>
</evidence>
<dbReference type="EMBL" id="LZPO01056426">
    <property type="protein sequence ID" value="OBS71553.1"/>
    <property type="molecule type" value="Genomic_DNA"/>
</dbReference>
<evidence type="ECO:0000256" key="6">
    <source>
        <dbReference type="ARBA" id="ARBA00023040"/>
    </source>
</evidence>
<dbReference type="PANTHER" id="PTHR26450:SF392">
    <property type="entry name" value="OLFACTORY RECEPTOR 52E2"/>
    <property type="match status" value="1"/>
</dbReference>
<dbReference type="SUPFAM" id="SSF81321">
    <property type="entry name" value="Family A G protein-coupled receptor-like"/>
    <property type="match status" value="1"/>
</dbReference>
<dbReference type="STRING" id="56216.A0A1A6GYZ2"/>